<gene>
    <name evidence="2" type="ORF">ACFQ44_12160</name>
</gene>
<dbReference type="RefSeq" id="WP_203646605.1">
    <property type="nucleotide sequence ID" value="NZ_BOLN01000010.1"/>
</dbReference>
<accession>A0ABW4D482</accession>
<dbReference type="EMBL" id="JBHTOD010000010">
    <property type="protein sequence ID" value="MFD1456412.1"/>
    <property type="molecule type" value="Genomic_DNA"/>
</dbReference>
<evidence type="ECO:0000313" key="2">
    <source>
        <dbReference type="EMBL" id="MFD1456412.1"/>
    </source>
</evidence>
<evidence type="ECO:0000256" key="1">
    <source>
        <dbReference type="SAM" id="Phobius"/>
    </source>
</evidence>
<dbReference type="Proteomes" id="UP001597189">
    <property type="component" value="Unassembled WGS sequence"/>
</dbReference>
<sequence length="88" mass="9419">MTHVRYPATPLKIGVMILTLVMLVAMLLASNPILAAFLCFSSLITAMLHFNVFESTADTHSLNRIDLGIQITFLALSIVKAFALGGGA</sequence>
<keyword evidence="1" id="KW-0812">Transmembrane</keyword>
<evidence type="ECO:0000313" key="3">
    <source>
        <dbReference type="Proteomes" id="UP001597189"/>
    </source>
</evidence>
<feature type="transmembrane region" description="Helical" evidence="1">
    <location>
        <begin position="12"/>
        <end position="29"/>
    </location>
</feature>
<proteinExistence type="predicted"/>
<keyword evidence="3" id="KW-1185">Reference proteome</keyword>
<keyword evidence="1" id="KW-0472">Membrane</keyword>
<protein>
    <submittedName>
        <fullName evidence="2">Uncharacterized protein</fullName>
    </submittedName>
</protein>
<organism evidence="2 3">
    <name type="scientific">Levilactobacillus lanxiensis</name>
    <dbReference type="NCBI Taxonomy" id="2799568"/>
    <lineage>
        <taxon>Bacteria</taxon>
        <taxon>Bacillati</taxon>
        <taxon>Bacillota</taxon>
        <taxon>Bacilli</taxon>
        <taxon>Lactobacillales</taxon>
        <taxon>Lactobacillaceae</taxon>
        <taxon>Levilactobacillus</taxon>
    </lineage>
</organism>
<keyword evidence="1" id="KW-1133">Transmembrane helix</keyword>
<name>A0ABW4D482_9LACO</name>
<feature type="transmembrane region" description="Helical" evidence="1">
    <location>
        <begin position="65"/>
        <end position="85"/>
    </location>
</feature>
<comment type="caution">
    <text evidence="2">The sequence shown here is derived from an EMBL/GenBank/DDBJ whole genome shotgun (WGS) entry which is preliminary data.</text>
</comment>
<reference evidence="3" key="1">
    <citation type="journal article" date="2019" name="Int. J. Syst. Evol. Microbiol.">
        <title>The Global Catalogue of Microorganisms (GCM) 10K type strain sequencing project: providing services to taxonomists for standard genome sequencing and annotation.</title>
        <authorList>
            <consortium name="The Broad Institute Genomics Platform"/>
            <consortium name="The Broad Institute Genome Sequencing Center for Infectious Disease"/>
            <person name="Wu L."/>
            <person name="Ma J."/>
        </authorList>
    </citation>
    <scope>NUCLEOTIDE SEQUENCE [LARGE SCALE GENOMIC DNA]</scope>
    <source>
        <strain evidence="3">CCM 8979</strain>
    </source>
</reference>
<feature type="transmembrane region" description="Helical" evidence="1">
    <location>
        <begin position="35"/>
        <end position="53"/>
    </location>
</feature>